<accession>A0A430KQN9</accession>
<dbReference type="SUPFAM" id="SSF55729">
    <property type="entry name" value="Acyl-CoA N-acyltransferases (Nat)"/>
    <property type="match status" value="1"/>
</dbReference>
<dbReference type="Proteomes" id="UP000283087">
    <property type="component" value="Unassembled WGS sequence"/>
</dbReference>
<dbReference type="InterPro" id="IPR000182">
    <property type="entry name" value="GNAT_dom"/>
</dbReference>
<dbReference type="AlphaFoldDB" id="A0A430KQN9"/>
<dbReference type="RefSeq" id="WP_126158718.1">
    <property type="nucleotide sequence ID" value="NZ_RQXW01000008.1"/>
</dbReference>
<feature type="domain" description="N-acetyltransferase" evidence="1">
    <location>
        <begin position="3"/>
        <end position="135"/>
    </location>
</feature>
<dbReference type="Pfam" id="PF13673">
    <property type="entry name" value="Acetyltransf_10"/>
    <property type="match status" value="1"/>
</dbReference>
<comment type="caution">
    <text evidence="2">The sequence shown here is derived from an EMBL/GenBank/DDBJ whole genome shotgun (WGS) entry which is preliminary data.</text>
</comment>
<dbReference type="PROSITE" id="PS51186">
    <property type="entry name" value="GNAT"/>
    <property type="match status" value="1"/>
</dbReference>
<keyword evidence="3" id="KW-1185">Reference proteome</keyword>
<keyword evidence="2" id="KW-0808">Transferase</keyword>
<dbReference type="GO" id="GO:0016747">
    <property type="term" value="F:acyltransferase activity, transferring groups other than amino-acyl groups"/>
    <property type="evidence" value="ECO:0007669"/>
    <property type="project" value="InterPro"/>
</dbReference>
<proteinExistence type="predicted"/>
<dbReference type="CDD" id="cd04301">
    <property type="entry name" value="NAT_SF"/>
    <property type="match status" value="1"/>
</dbReference>
<sequence>MNIVISRNDLPQQAEVIKLYRANDWSAADKPAELMAALHGSHTLVTARLDGQLIGLGNAISDGHLVVYYPHLLVMPEYQRQGVAKQLMGVLQQPYQGFHQQMLVADGAAIGFYEAQGFCRAGNTEPMWIYSGTDH</sequence>
<name>A0A430KQN9_9GAMM</name>
<evidence type="ECO:0000313" key="2">
    <source>
        <dbReference type="EMBL" id="RTE65795.1"/>
    </source>
</evidence>
<dbReference type="EMBL" id="RQXW01000008">
    <property type="protein sequence ID" value="RTE65795.1"/>
    <property type="molecule type" value="Genomic_DNA"/>
</dbReference>
<dbReference type="OrthoDB" id="9775804at2"/>
<protein>
    <submittedName>
        <fullName evidence="2">N-acetyltransferase</fullName>
    </submittedName>
</protein>
<evidence type="ECO:0000313" key="3">
    <source>
        <dbReference type="Proteomes" id="UP000283087"/>
    </source>
</evidence>
<dbReference type="Gene3D" id="3.40.630.30">
    <property type="match status" value="1"/>
</dbReference>
<organism evidence="2 3">
    <name type="scientific">Amphritea opalescens</name>
    <dbReference type="NCBI Taxonomy" id="2490544"/>
    <lineage>
        <taxon>Bacteria</taxon>
        <taxon>Pseudomonadati</taxon>
        <taxon>Pseudomonadota</taxon>
        <taxon>Gammaproteobacteria</taxon>
        <taxon>Oceanospirillales</taxon>
        <taxon>Oceanospirillaceae</taxon>
        <taxon>Amphritea</taxon>
    </lineage>
</organism>
<reference evidence="2 3" key="1">
    <citation type="submission" date="2018-11" db="EMBL/GenBank/DDBJ databases">
        <title>The draft genome sequence of Amphritea opalescens ANRC-JH13T.</title>
        <authorList>
            <person name="Fang Z."/>
            <person name="Zhang Y."/>
            <person name="Han X."/>
        </authorList>
    </citation>
    <scope>NUCLEOTIDE SEQUENCE [LARGE SCALE GENOMIC DNA]</scope>
    <source>
        <strain evidence="2 3">ANRC-JH13</strain>
    </source>
</reference>
<gene>
    <name evidence="2" type="ORF">EH243_11060</name>
</gene>
<dbReference type="InterPro" id="IPR016181">
    <property type="entry name" value="Acyl_CoA_acyltransferase"/>
</dbReference>
<evidence type="ECO:0000259" key="1">
    <source>
        <dbReference type="PROSITE" id="PS51186"/>
    </source>
</evidence>